<dbReference type="Proteomes" id="UP000077881">
    <property type="component" value="Unassembled WGS sequence"/>
</dbReference>
<dbReference type="PATRIC" id="fig|217031.6.peg.1883"/>
<dbReference type="InterPro" id="IPR029052">
    <property type="entry name" value="Metallo-depent_PP-like"/>
</dbReference>
<evidence type="ECO:0000313" key="3">
    <source>
        <dbReference type="EMBL" id="OAK72252.1"/>
    </source>
</evidence>
<dbReference type="CDD" id="cd07381">
    <property type="entry name" value="MPP_CapA"/>
    <property type="match status" value="1"/>
</dbReference>
<proteinExistence type="inferred from homology"/>
<dbReference type="SUPFAM" id="SSF56300">
    <property type="entry name" value="Metallo-dependent phosphatases"/>
    <property type="match status" value="1"/>
</dbReference>
<dbReference type="SMART" id="SM00854">
    <property type="entry name" value="PGA_cap"/>
    <property type="match status" value="1"/>
</dbReference>
<protein>
    <submittedName>
        <fullName evidence="3">Capsular biosynthesis protein</fullName>
    </submittedName>
</protein>
<sequence length="370" mass="41482">MISLAFLLIGIIGLLLLQTLIFPSNQKIMLNAENTLQHTPKHFETEAVIAGIGDILIHDTVYNEALTVDDQYNFDHLFKPVYSLLNKPDFLIANQESIPGGTELGISSYPSFNSPHEIVDALMNAGVDMVTTANNHMLDKGENGILSAIGYYEEKDLPYTGTFKSPEDKNTIRIANVNGIKLAVLAYSYGTNGVPIPADKDYLVSMLEPKQVLQDIDKAKEESDIVLLALHWGDEYARTPNQTQKELAHQFIEAGADIIFGHHPHVLQPIEWIDKPNGEKGLVVYSLGNFISGQKTENPYKDLGGMIEVSLRKKIDGKGSYTKIKDVDFHPTYTSSTQFKNYRVYPIDEAKKEGFTHYTRKDLKQFMFPK</sequence>
<organism evidence="3 4">
    <name type="scientific">Lederbergia galactosidilytica</name>
    <dbReference type="NCBI Taxonomy" id="217031"/>
    <lineage>
        <taxon>Bacteria</taxon>
        <taxon>Bacillati</taxon>
        <taxon>Bacillota</taxon>
        <taxon>Bacilli</taxon>
        <taxon>Bacillales</taxon>
        <taxon>Bacillaceae</taxon>
        <taxon>Lederbergia</taxon>
    </lineage>
</organism>
<name>A0A177ZWI9_9BACI</name>
<keyword evidence="4" id="KW-1185">Reference proteome</keyword>
<evidence type="ECO:0000259" key="2">
    <source>
        <dbReference type="SMART" id="SM00854"/>
    </source>
</evidence>
<dbReference type="InterPro" id="IPR052169">
    <property type="entry name" value="CW_Biosynth-Accessory"/>
</dbReference>
<dbReference type="Gene3D" id="3.60.21.10">
    <property type="match status" value="1"/>
</dbReference>
<evidence type="ECO:0000313" key="4">
    <source>
        <dbReference type="Proteomes" id="UP000077881"/>
    </source>
</evidence>
<accession>A0A177ZWI9</accession>
<feature type="domain" description="Capsule synthesis protein CapA" evidence="2">
    <location>
        <begin position="48"/>
        <end position="294"/>
    </location>
</feature>
<dbReference type="STRING" id="217031.ABB05_08900"/>
<dbReference type="PANTHER" id="PTHR33393:SF12">
    <property type="entry name" value="CAPSULE BIOSYNTHESIS PROTEIN CAPA"/>
    <property type="match status" value="1"/>
</dbReference>
<dbReference type="EMBL" id="LDJR01000041">
    <property type="protein sequence ID" value="OAK72252.1"/>
    <property type="molecule type" value="Genomic_DNA"/>
</dbReference>
<dbReference type="AlphaFoldDB" id="A0A177ZWI9"/>
<dbReference type="PANTHER" id="PTHR33393">
    <property type="entry name" value="POLYGLUTAMINE SYNTHESIS ACCESSORY PROTEIN RV0574C-RELATED"/>
    <property type="match status" value="1"/>
</dbReference>
<gene>
    <name evidence="3" type="ORF">ABB05_08900</name>
</gene>
<dbReference type="Pfam" id="PF09587">
    <property type="entry name" value="PGA_cap"/>
    <property type="match status" value="1"/>
</dbReference>
<comment type="similarity">
    <text evidence="1">Belongs to the CapA family.</text>
</comment>
<dbReference type="OrthoDB" id="9810906at2"/>
<dbReference type="InterPro" id="IPR019079">
    <property type="entry name" value="Capsule_synth_CapA"/>
</dbReference>
<comment type="caution">
    <text evidence="3">The sequence shown here is derived from an EMBL/GenBank/DDBJ whole genome shotgun (WGS) entry which is preliminary data.</text>
</comment>
<reference evidence="3 4" key="1">
    <citation type="submission" date="2015-05" db="EMBL/GenBank/DDBJ databases">
        <title>Comparison of genome.</title>
        <authorList>
            <person name="Zheng Z."/>
            <person name="Sun M."/>
        </authorList>
    </citation>
    <scope>NUCLEOTIDE SEQUENCE [LARGE SCALE GENOMIC DNA]</scope>
    <source>
        <strain evidence="3 4">G25-74</strain>
    </source>
</reference>
<evidence type="ECO:0000256" key="1">
    <source>
        <dbReference type="ARBA" id="ARBA00005662"/>
    </source>
</evidence>